<evidence type="ECO:0000259" key="7">
    <source>
        <dbReference type="PROSITE" id="PS51999"/>
    </source>
</evidence>
<keyword evidence="1" id="KW-0479">Metal-binding</keyword>
<dbReference type="Proteomes" id="UP000886595">
    <property type="component" value="Unassembled WGS sequence"/>
</dbReference>
<accession>A0A8X7UFC3</accession>
<dbReference type="OrthoDB" id="1103794at2759"/>
<keyword evidence="3" id="KW-0862">Zinc</keyword>
<proteinExistence type="predicted"/>
<evidence type="ECO:0000256" key="5">
    <source>
        <dbReference type="SAM" id="Coils"/>
    </source>
</evidence>
<dbReference type="Pfam" id="PF06839">
    <property type="entry name" value="Zn_ribbon_GRF"/>
    <property type="match status" value="1"/>
</dbReference>
<dbReference type="EMBL" id="JAAMPC010000012">
    <property type="protein sequence ID" value="KAG2276539.1"/>
    <property type="molecule type" value="Genomic_DNA"/>
</dbReference>
<feature type="region of interest" description="Disordered" evidence="6">
    <location>
        <begin position="64"/>
        <end position="85"/>
    </location>
</feature>
<name>A0A8X7UFC3_BRACI</name>
<feature type="domain" description="GRF-type" evidence="7">
    <location>
        <begin position="369"/>
        <end position="411"/>
    </location>
</feature>
<dbReference type="AlphaFoldDB" id="A0A8X7UFC3"/>
<feature type="compositionally biased region" description="Basic and acidic residues" evidence="6">
    <location>
        <begin position="64"/>
        <end position="75"/>
    </location>
</feature>
<evidence type="ECO:0000313" key="8">
    <source>
        <dbReference type="EMBL" id="KAG2276539.1"/>
    </source>
</evidence>
<protein>
    <recommendedName>
        <fullName evidence="7">GRF-type domain-containing protein</fullName>
    </recommendedName>
</protein>
<dbReference type="GO" id="GO:0008270">
    <property type="term" value="F:zinc ion binding"/>
    <property type="evidence" value="ECO:0007669"/>
    <property type="project" value="UniProtKB-KW"/>
</dbReference>
<comment type="caution">
    <text evidence="8">The sequence shown here is derived from an EMBL/GenBank/DDBJ whole genome shotgun (WGS) entry which is preliminary data.</text>
</comment>
<feature type="region of interest" description="Disordered" evidence="6">
    <location>
        <begin position="13"/>
        <end position="39"/>
    </location>
</feature>
<sequence>MEDLLRKLHKEISDSITKSSTRTHVRQSVDAEPDNTGKAFVPRGDTSSFVASDIIQEAMRVANKETTHTRQETRENMVGVQRGQSRDEDIFSEPLRSEEHEAMDPNLNDGVEDVDPLEAYMVNEEAHAIGEVGDGQDTVPNRNVDEEDTVFKFLLVMSLMLRTTLVEHVIAPPLKSTQTSMEDLTNVAKANQETFATGLSFPNPSFSIGLTQMNKSNAQAVDHVAHQNNKEEPLPEANVDNEAPILNRKSKRTKVVPRNLVGDYQCDKRFLTRAWESYVNAICSTPSIDYAAKFALLLEILGGSPFVIDFGGLTVESSELSAIVDRSSHLPAKIPSKSNVEPIEGQFVVAASSCRTRRAERGRGIPRYCRCGEGPVIRTSGTAKNPGRLFYCCPFESEGDKYHFFTWTDERIVEEVEDIKVLVNDMKEEVSEMRSEMVGLAKQLDQSQQMLEMSANGSSTGCCSIL</sequence>
<organism evidence="8 9">
    <name type="scientific">Brassica carinata</name>
    <name type="common">Ethiopian mustard</name>
    <name type="synonym">Abyssinian cabbage</name>
    <dbReference type="NCBI Taxonomy" id="52824"/>
    <lineage>
        <taxon>Eukaryota</taxon>
        <taxon>Viridiplantae</taxon>
        <taxon>Streptophyta</taxon>
        <taxon>Embryophyta</taxon>
        <taxon>Tracheophyta</taxon>
        <taxon>Spermatophyta</taxon>
        <taxon>Magnoliopsida</taxon>
        <taxon>eudicotyledons</taxon>
        <taxon>Gunneridae</taxon>
        <taxon>Pentapetalae</taxon>
        <taxon>rosids</taxon>
        <taxon>malvids</taxon>
        <taxon>Brassicales</taxon>
        <taxon>Brassicaceae</taxon>
        <taxon>Brassiceae</taxon>
        <taxon>Brassica</taxon>
    </lineage>
</organism>
<dbReference type="PROSITE" id="PS51999">
    <property type="entry name" value="ZF_GRF"/>
    <property type="match status" value="1"/>
</dbReference>
<evidence type="ECO:0000256" key="3">
    <source>
        <dbReference type="ARBA" id="ARBA00022833"/>
    </source>
</evidence>
<evidence type="ECO:0000256" key="2">
    <source>
        <dbReference type="ARBA" id="ARBA00022771"/>
    </source>
</evidence>
<reference evidence="8 9" key="1">
    <citation type="submission" date="2020-02" db="EMBL/GenBank/DDBJ databases">
        <authorList>
            <person name="Ma Q."/>
            <person name="Huang Y."/>
            <person name="Song X."/>
            <person name="Pei D."/>
        </authorList>
    </citation>
    <scope>NUCLEOTIDE SEQUENCE [LARGE SCALE GENOMIC DNA]</scope>
    <source>
        <strain evidence="8">Sxm20200214</strain>
        <tissue evidence="8">Leaf</tissue>
    </source>
</reference>
<keyword evidence="5" id="KW-0175">Coiled coil</keyword>
<feature type="coiled-coil region" evidence="5">
    <location>
        <begin position="416"/>
        <end position="443"/>
    </location>
</feature>
<gene>
    <name evidence="8" type="ORF">Bca52824_059094</name>
</gene>
<dbReference type="PANTHER" id="PTHR33248">
    <property type="entry name" value="ZINC ION-BINDING PROTEIN"/>
    <property type="match status" value="1"/>
</dbReference>
<evidence type="ECO:0000256" key="6">
    <source>
        <dbReference type="SAM" id="MobiDB-lite"/>
    </source>
</evidence>
<keyword evidence="2 4" id="KW-0863">Zinc-finger</keyword>
<keyword evidence="9" id="KW-1185">Reference proteome</keyword>
<evidence type="ECO:0000256" key="4">
    <source>
        <dbReference type="PROSITE-ProRule" id="PRU01343"/>
    </source>
</evidence>
<evidence type="ECO:0000313" key="9">
    <source>
        <dbReference type="Proteomes" id="UP000886595"/>
    </source>
</evidence>
<dbReference type="InterPro" id="IPR010666">
    <property type="entry name" value="Znf_GRF"/>
</dbReference>
<evidence type="ECO:0000256" key="1">
    <source>
        <dbReference type="ARBA" id="ARBA00022723"/>
    </source>
</evidence>